<dbReference type="Proteomes" id="UP000663879">
    <property type="component" value="Unassembled WGS sequence"/>
</dbReference>
<dbReference type="FunFam" id="3.40.50.1480:FF:000009">
    <property type="entry name" value="Adenosylhomocysteinase like 2"/>
    <property type="match status" value="1"/>
</dbReference>
<dbReference type="PANTHER" id="PTHR23420">
    <property type="entry name" value="ADENOSYLHOMOCYSTEINASE"/>
    <property type="match status" value="1"/>
</dbReference>
<sequence length="581" mass="64973">MSSENSDLVKNEIGMKNLSLGSKNESLTIPKLETSTHHQNPNLISYLSNYSSLDSPSNLNTLTVNFPPIQQRPRLSDKHYRSKESRRNSTIIEGVKQKRKEHSNTNTQKLTDNQQQKTLDSVNGYDSNEGSDNEDDISPRNKEQVNKNKFTDFCVRNIEHAEHGRKEIEIAEQEMPGLMSLRRRAEADKPLMGAKISGCTHITAQTAVLIETLIRLGAEVRWSACNIYSTQNEVAAALAQENIPIFSWTNETDEEFWWCISKALNMNGSSDWSPNMILDDGGDLTYYCQKHTPNIFNSLKGVVEESVTGIHRLYQLSRTNALTIPAMNVNDSVTKTKFDNLYLCKESVIDSLKRCTDAMLGGKQVVVCGYGEVGKGCCQSLKAVGCVIYVTEIDPICALQACMDGFKVVRLEEVIKSVDIIITATGNKGVITFEHAEKLKTGAILCNMGHSNTEIDVASLHQSDIIWEDVRLNVQHLTFRSGKRIVLIAEGRIMNLCCSSVPSFIISITASTQALGLIDLFHAPPGRYKNDVYLLPKKMDEYVASLHLPAFDAHLTELNDEQCQFLGINKSGPFKPNYYRY</sequence>
<dbReference type="InterPro" id="IPR042172">
    <property type="entry name" value="Adenosylhomocyst_ase-like_sf"/>
</dbReference>
<feature type="region of interest" description="Disordered" evidence="9">
    <location>
        <begin position="65"/>
        <end position="145"/>
    </location>
</feature>
<dbReference type="EMBL" id="CAJNOC010000166">
    <property type="protein sequence ID" value="CAF0721804.1"/>
    <property type="molecule type" value="Genomic_DNA"/>
</dbReference>
<protein>
    <recommendedName>
        <fullName evidence="8">adenosylhomocysteinase</fullName>
        <ecNumber evidence="8">3.13.2.1</ecNumber>
    </recommendedName>
</protein>
<dbReference type="InterPro" id="IPR020082">
    <property type="entry name" value="S-Ado-L-homoCys_hydrolase_CS"/>
</dbReference>
<evidence type="ECO:0000256" key="7">
    <source>
        <dbReference type="ARBA" id="ARBA00023027"/>
    </source>
</evidence>
<comment type="cofactor">
    <cofactor evidence="1">
        <name>NAD(+)</name>
        <dbReference type="ChEBI" id="CHEBI:57540"/>
    </cofactor>
</comment>
<feature type="domain" description="S-adenosyl-L-homocysteine hydrolase NAD binding" evidence="10">
    <location>
        <begin position="340"/>
        <end position="501"/>
    </location>
</feature>
<feature type="compositionally biased region" description="Basic and acidic residues" evidence="9">
    <location>
        <begin position="74"/>
        <end position="87"/>
    </location>
</feature>
<reference evidence="11" key="1">
    <citation type="submission" date="2021-02" db="EMBL/GenBank/DDBJ databases">
        <authorList>
            <person name="Nowell W R."/>
        </authorList>
    </citation>
    <scope>NUCLEOTIDE SEQUENCE</scope>
    <source>
        <strain evidence="11">Ploen Becks lab</strain>
    </source>
</reference>
<dbReference type="Pfam" id="PF05221">
    <property type="entry name" value="AdoHcyase"/>
    <property type="match status" value="2"/>
</dbReference>
<dbReference type="InterPro" id="IPR015878">
    <property type="entry name" value="Ado_hCys_hydrolase_NAD-bd"/>
</dbReference>
<keyword evidence="12" id="KW-1185">Reference proteome</keyword>
<dbReference type="SMART" id="SM00997">
    <property type="entry name" value="AdoHcyase_NAD"/>
    <property type="match status" value="1"/>
</dbReference>
<keyword evidence="6" id="KW-0378">Hydrolase</keyword>
<evidence type="ECO:0000313" key="11">
    <source>
        <dbReference type="EMBL" id="CAF0721804.1"/>
    </source>
</evidence>
<keyword evidence="4" id="KW-0963">Cytoplasm</keyword>
<dbReference type="GO" id="GO:0004013">
    <property type="term" value="F:adenosylhomocysteinase activity"/>
    <property type="evidence" value="ECO:0007669"/>
    <property type="project" value="UniProtKB-EC"/>
</dbReference>
<dbReference type="Gene3D" id="3.40.50.1480">
    <property type="entry name" value="Adenosylhomocysteinase-like"/>
    <property type="match status" value="3"/>
</dbReference>
<dbReference type="EC" id="3.13.2.1" evidence="8"/>
<comment type="caution">
    <text evidence="11">The sequence shown here is derived from an EMBL/GenBank/DDBJ whole genome shotgun (WGS) entry which is preliminary data.</text>
</comment>
<dbReference type="InterPro" id="IPR000043">
    <property type="entry name" value="Adenosylhomocysteinase-like"/>
</dbReference>
<dbReference type="FunFam" id="3.40.50.1480:FF:000006">
    <property type="entry name" value="Adenosylhomocysteinase"/>
    <property type="match status" value="1"/>
</dbReference>
<evidence type="ECO:0000256" key="6">
    <source>
        <dbReference type="ARBA" id="ARBA00022801"/>
    </source>
</evidence>
<evidence type="ECO:0000256" key="3">
    <source>
        <dbReference type="ARBA" id="ARBA00007122"/>
    </source>
</evidence>
<dbReference type="PROSITE" id="PS00739">
    <property type="entry name" value="ADOHCYASE_2"/>
    <property type="match status" value="1"/>
</dbReference>
<keyword evidence="5" id="KW-0554">One-carbon metabolism</keyword>
<dbReference type="SMART" id="SM00996">
    <property type="entry name" value="AdoHcyase"/>
    <property type="match status" value="1"/>
</dbReference>
<evidence type="ECO:0000256" key="9">
    <source>
        <dbReference type="SAM" id="MobiDB-lite"/>
    </source>
</evidence>
<keyword evidence="7" id="KW-0520">NAD</keyword>
<feature type="compositionally biased region" description="Polar residues" evidence="9">
    <location>
        <begin position="104"/>
        <end position="128"/>
    </location>
</feature>
<evidence type="ECO:0000313" key="12">
    <source>
        <dbReference type="Proteomes" id="UP000663879"/>
    </source>
</evidence>
<dbReference type="GO" id="GO:0033353">
    <property type="term" value="P:S-adenosylmethionine cycle"/>
    <property type="evidence" value="ECO:0007669"/>
    <property type="project" value="TreeGrafter"/>
</dbReference>
<proteinExistence type="inferred from homology"/>
<dbReference type="AlphaFoldDB" id="A0A813MKY0"/>
<name>A0A813MKY0_9BILA</name>
<dbReference type="PANTHER" id="PTHR23420:SF0">
    <property type="entry name" value="ADENOSYLHOMOCYSTEINASE"/>
    <property type="match status" value="1"/>
</dbReference>
<evidence type="ECO:0000256" key="1">
    <source>
        <dbReference type="ARBA" id="ARBA00001911"/>
    </source>
</evidence>
<evidence type="ECO:0000256" key="2">
    <source>
        <dbReference type="ARBA" id="ARBA00005195"/>
    </source>
</evidence>
<evidence type="ECO:0000256" key="8">
    <source>
        <dbReference type="ARBA" id="ARBA00034527"/>
    </source>
</evidence>
<comment type="similarity">
    <text evidence="3">Belongs to the adenosylhomocysteinase family.</text>
</comment>
<dbReference type="FunFam" id="3.40.50.720:FF:000004">
    <property type="entry name" value="Adenosylhomocysteinase"/>
    <property type="match status" value="1"/>
</dbReference>
<dbReference type="InterPro" id="IPR036291">
    <property type="entry name" value="NAD(P)-bd_dom_sf"/>
</dbReference>
<dbReference type="GO" id="GO:0006730">
    <property type="term" value="P:one-carbon metabolic process"/>
    <property type="evidence" value="ECO:0007669"/>
    <property type="project" value="UniProtKB-KW"/>
</dbReference>
<dbReference type="PROSITE" id="PS00738">
    <property type="entry name" value="ADOHCYASE_1"/>
    <property type="match status" value="1"/>
</dbReference>
<accession>A0A813MKY0</accession>
<dbReference type="SUPFAM" id="SSF52283">
    <property type="entry name" value="Formate/glycerate dehydrogenase catalytic domain-like"/>
    <property type="match status" value="1"/>
</dbReference>
<evidence type="ECO:0000256" key="5">
    <source>
        <dbReference type="ARBA" id="ARBA00022563"/>
    </source>
</evidence>
<dbReference type="OrthoDB" id="10007170at2759"/>
<evidence type="ECO:0000259" key="10">
    <source>
        <dbReference type="SMART" id="SM00997"/>
    </source>
</evidence>
<organism evidence="11 12">
    <name type="scientific">Brachionus calyciflorus</name>
    <dbReference type="NCBI Taxonomy" id="104777"/>
    <lineage>
        <taxon>Eukaryota</taxon>
        <taxon>Metazoa</taxon>
        <taxon>Spiralia</taxon>
        <taxon>Gnathifera</taxon>
        <taxon>Rotifera</taxon>
        <taxon>Eurotatoria</taxon>
        <taxon>Monogononta</taxon>
        <taxon>Pseudotrocha</taxon>
        <taxon>Ploima</taxon>
        <taxon>Brachionidae</taxon>
        <taxon>Brachionus</taxon>
    </lineage>
</organism>
<dbReference type="Pfam" id="PF00670">
    <property type="entry name" value="AdoHcyase_NAD"/>
    <property type="match status" value="1"/>
</dbReference>
<dbReference type="SUPFAM" id="SSF51735">
    <property type="entry name" value="NAD(P)-binding Rossmann-fold domains"/>
    <property type="match status" value="1"/>
</dbReference>
<dbReference type="GO" id="GO:0005829">
    <property type="term" value="C:cytosol"/>
    <property type="evidence" value="ECO:0007669"/>
    <property type="project" value="TreeGrafter"/>
</dbReference>
<dbReference type="Gene3D" id="3.40.50.720">
    <property type="entry name" value="NAD(P)-binding Rossmann-like Domain"/>
    <property type="match status" value="1"/>
</dbReference>
<gene>
    <name evidence="11" type="ORF">OXX778_LOCUS2219</name>
</gene>
<evidence type="ECO:0000256" key="4">
    <source>
        <dbReference type="ARBA" id="ARBA00022490"/>
    </source>
</evidence>
<dbReference type="CDD" id="cd00401">
    <property type="entry name" value="SAHH"/>
    <property type="match status" value="1"/>
</dbReference>
<comment type="pathway">
    <text evidence="2">Amino-acid biosynthesis; L-homocysteine biosynthesis; L-homocysteine from S-adenosyl-L-homocysteine: step 1/1.</text>
</comment>
<dbReference type="NCBIfam" id="NF004005">
    <property type="entry name" value="PRK05476.2-3"/>
    <property type="match status" value="1"/>
</dbReference>